<dbReference type="Gene3D" id="1.25.40.10">
    <property type="entry name" value="Tetratricopeptide repeat domain"/>
    <property type="match status" value="1"/>
</dbReference>
<gene>
    <name evidence="2" type="ORF">SCHPADRAFT_947939</name>
</gene>
<dbReference type="STRING" id="27342.A0A0H2R3Q9"/>
<dbReference type="SUPFAM" id="SSF48452">
    <property type="entry name" value="TPR-like"/>
    <property type="match status" value="1"/>
</dbReference>
<dbReference type="PANTHER" id="PTHR47643:SF2">
    <property type="entry name" value="TPR DOMAIN PROTEIN (AFU_ORTHOLOGUE AFUA_5G12710)"/>
    <property type="match status" value="1"/>
</dbReference>
<dbReference type="CDD" id="cd20071">
    <property type="entry name" value="SET_SMYD"/>
    <property type="match status" value="1"/>
</dbReference>
<reference evidence="2 3" key="1">
    <citation type="submission" date="2015-04" db="EMBL/GenBank/DDBJ databases">
        <title>Complete genome sequence of Schizopora paradoxa KUC8140, a cosmopolitan wood degrader in East Asia.</title>
        <authorList>
            <consortium name="DOE Joint Genome Institute"/>
            <person name="Min B."/>
            <person name="Park H."/>
            <person name="Jang Y."/>
            <person name="Kim J.-J."/>
            <person name="Kim K.H."/>
            <person name="Pangilinan J."/>
            <person name="Lipzen A."/>
            <person name="Riley R."/>
            <person name="Grigoriev I.V."/>
            <person name="Spatafora J.W."/>
            <person name="Choi I.-G."/>
        </authorList>
    </citation>
    <scope>NUCLEOTIDE SEQUENCE [LARGE SCALE GENOMIC DNA]</scope>
    <source>
        <strain evidence="2 3">KUC8140</strain>
    </source>
</reference>
<dbReference type="PROSITE" id="PS50280">
    <property type="entry name" value="SET"/>
    <property type="match status" value="1"/>
</dbReference>
<name>A0A0H2R3Q9_9AGAM</name>
<dbReference type="InterPro" id="IPR053209">
    <property type="entry name" value="Gramillin-biosynth_MTr"/>
</dbReference>
<proteinExistence type="predicted"/>
<evidence type="ECO:0000313" key="2">
    <source>
        <dbReference type="EMBL" id="KLO04133.1"/>
    </source>
</evidence>
<accession>A0A0H2R3Q9</accession>
<dbReference type="EMBL" id="KQ086685">
    <property type="protein sequence ID" value="KLO04133.1"/>
    <property type="molecule type" value="Genomic_DNA"/>
</dbReference>
<dbReference type="Proteomes" id="UP000053477">
    <property type="component" value="Unassembled WGS sequence"/>
</dbReference>
<dbReference type="InterPro" id="IPR011990">
    <property type="entry name" value="TPR-like_helical_dom_sf"/>
</dbReference>
<dbReference type="AlphaFoldDB" id="A0A0H2R3Q9"/>
<dbReference type="OrthoDB" id="5945798at2759"/>
<protein>
    <recommendedName>
        <fullName evidence="1">SET domain-containing protein</fullName>
    </recommendedName>
</protein>
<sequence length="821" mass="92717">MASESTIPGRDTMDFDLIKAALESSDGKKSRTPRTLEGGKGTLSVDQALALMPRRKLTRDDFLTPALKQLKEKADLEASLPPKRVRPVKIKDLLDTLKAAWDFMDDIKPETVNQVVIQWPQEFSETKLEDLSPMNIVDLRVRKPHIGKYLLCRTMTPAIYDGGIGFLLSVEDTEGDIAYLKLLNFVLLLEANQDEWDWNLPISSILVIREPFYYKNADVKSMPYIMVESPSDVIYVHTEDPVMKDVSWARKAKKVIQPRPTTDEGWKAEGLEEFKGARWFSAAMCFTACIIRGFEVEVCRLNRAEVYLRLGWNNSALHDVQVALGSGTLSDDLKRKAINRKIKALYALGRYQEVSQIASSESFEDDQVMADWVTKAGKRIEEQSTGNYDWLKLYKGAEKESFSPDIADYTGPVEVKSDSNGLRGTYVTRDVKAGELLMFHKPSVLLSPSDKPKTNIPSSIFRMIDVPALRTTEDKNTYRLFCKAVQRVWDDKHMYDTLRALYGGETVEAPDPFPPPFTTDSPLERPDIDVEYLQGVIAFNSFDLDDGGKALYAMPSLLNHSCMPSTHAEFIGDAYVVRANRDMKKGEEITIAYIDKGVSFDEKRFRLMSTWRFNCECGVCQADDEDGYDAREARRALSKKMDDIREQSKVVSDAMSFRRLAAEAKAICENMKRTYHEEHGKKAGGLKYELVKPLRSYATVLRLLGAVTKDKACTKRTIEVMMQHLTVSGFKITDMSLTGALPEGELPLPVDTSQVPQSFTFNVAAALEIAQHFRELGDDKRTKRWLDVAVWMESVYSGGGLPVFKLREAEALERVDLSDLL</sequence>
<organism evidence="2 3">
    <name type="scientific">Schizopora paradoxa</name>
    <dbReference type="NCBI Taxonomy" id="27342"/>
    <lineage>
        <taxon>Eukaryota</taxon>
        <taxon>Fungi</taxon>
        <taxon>Dikarya</taxon>
        <taxon>Basidiomycota</taxon>
        <taxon>Agaricomycotina</taxon>
        <taxon>Agaricomycetes</taxon>
        <taxon>Hymenochaetales</taxon>
        <taxon>Schizoporaceae</taxon>
        <taxon>Schizopora</taxon>
    </lineage>
</organism>
<dbReference type="Pfam" id="PF00856">
    <property type="entry name" value="SET"/>
    <property type="match status" value="1"/>
</dbReference>
<evidence type="ECO:0000313" key="3">
    <source>
        <dbReference type="Proteomes" id="UP000053477"/>
    </source>
</evidence>
<dbReference type="InterPro" id="IPR046341">
    <property type="entry name" value="SET_dom_sf"/>
</dbReference>
<feature type="domain" description="SET" evidence="1">
    <location>
        <begin position="411"/>
        <end position="594"/>
    </location>
</feature>
<dbReference type="InParanoid" id="A0A0H2R3Q9"/>
<dbReference type="Gene3D" id="2.170.270.10">
    <property type="entry name" value="SET domain"/>
    <property type="match status" value="1"/>
</dbReference>
<dbReference type="InterPro" id="IPR001214">
    <property type="entry name" value="SET_dom"/>
</dbReference>
<evidence type="ECO:0000259" key="1">
    <source>
        <dbReference type="PROSITE" id="PS50280"/>
    </source>
</evidence>
<keyword evidence="3" id="KW-1185">Reference proteome</keyword>
<dbReference type="SUPFAM" id="SSF82199">
    <property type="entry name" value="SET domain"/>
    <property type="match status" value="1"/>
</dbReference>
<dbReference type="PANTHER" id="PTHR47643">
    <property type="entry name" value="TPR DOMAIN PROTEIN (AFU_ORTHOLOGUE AFUA_5G12710)"/>
    <property type="match status" value="1"/>
</dbReference>